<dbReference type="PANTHER" id="PTHR42791">
    <property type="entry name" value="GNAT FAMILY ACETYLTRANSFERASE"/>
    <property type="match status" value="1"/>
</dbReference>
<dbReference type="EMBL" id="CP101989">
    <property type="protein sequence ID" value="UUI65224.1"/>
    <property type="molecule type" value="Genomic_DNA"/>
</dbReference>
<dbReference type="SUPFAM" id="SSF55729">
    <property type="entry name" value="Acyl-CoA N-acyltransferases (Nat)"/>
    <property type="match status" value="1"/>
</dbReference>
<protein>
    <submittedName>
        <fullName evidence="2">GNAT family N-acetyltransferase</fullName>
        <ecNumber evidence="2">2.3.1.-</ecNumber>
    </submittedName>
</protein>
<keyword evidence="3" id="KW-1185">Reference proteome</keyword>
<proteinExistence type="predicted"/>
<dbReference type="RefSeq" id="WP_227563720.1">
    <property type="nucleotide sequence ID" value="NZ_CP101989.1"/>
</dbReference>
<dbReference type="PROSITE" id="PS51186">
    <property type="entry name" value="GNAT"/>
    <property type="match status" value="1"/>
</dbReference>
<dbReference type="Pfam" id="PF13508">
    <property type="entry name" value="Acetyltransf_7"/>
    <property type="match status" value="1"/>
</dbReference>
<accession>A0ABY5K440</accession>
<dbReference type="InterPro" id="IPR016181">
    <property type="entry name" value="Acyl_CoA_acyltransferase"/>
</dbReference>
<sequence>MIVVVPAAPSDLHAAAAVLAGSFADDPVTGAVVGGAAADRLARTQHLFVGLLRPAVADGTVDVARRSGDPDVLGVAIWEAPGAVTSIPRLARQLPSFLRACGAGGLVRAATTKHAIDRHRPRRPHWYLQEIGVVAEARGMGVGGTLLDARLAVVDAQDAPAYLESSTERNRRLYRRHGFVDVAPVRGVTAAPMAMWRPPVTERSAPTVATPDPTA</sequence>
<keyword evidence="2" id="KW-0012">Acyltransferase</keyword>
<evidence type="ECO:0000313" key="2">
    <source>
        <dbReference type="EMBL" id="UUI65224.1"/>
    </source>
</evidence>
<dbReference type="PANTHER" id="PTHR42791:SF1">
    <property type="entry name" value="N-ACETYLTRANSFERASE DOMAIN-CONTAINING PROTEIN"/>
    <property type="match status" value="1"/>
</dbReference>
<dbReference type="Gene3D" id="3.40.630.30">
    <property type="match status" value="1"/>
</dbReference>
<dbReference type="GO" id="GO:0016746">
    <property type="term" value="F:acyltransferase activity"/>
    <property type="evidence" value="ECO:0007669"/>
    <property type="project" value="UniProtKB-KW"/>
</dbReference>
<reference evidence="2 3" key="1">
    <citation type="submission" date="2022-07" db="EMBL/GenBank/DDBJ databases">
        <title>Novel species in genus cellulomonas.</title>
        <authorList>
            <person name="Ye L."/>
        </authorList>
    </citation>
    <scope>NUCLEOTIDE SEQUENCE [LARGE SCALE GENOMIC DNA]</scope>
    <source>
        <strain evidence="3">zg-Y908</strain>
    </source>
</reference>
<keyword evidence="2" id="KW-0808">Transferase</keyword>
<dbReference type="CDD" id="cd04301">
    <property type="entry name" value="NAT_SF"/>
    <property type="match status" value="1"/>
</dbReference>
<organism evidence="2 3">
    <name type="scientific">Cellulomonas wangsupingiae</name>
    <dbReference type="NCBI Taxonomy" id="2968085"/>
    <lineage>
        <taxon>Bacteria</taxon>
        <taxon>Bacillati</taxon>
        <taxon>Actinomycetota</taxon>
        <taxon>Actinomycetes</taxon>
        <taxon>Micrococcales</taxon>
        <taxon>Cellulomonadaceae</taxon>
        <taxon>Cellulomonas</taxon>
    </lineage>
</organism>
<feature type="domain" description="N-acetyltransferase" evidence="1">
    <location>
        <begin position="120"/>
        <end position="198"/>
    </location>
</feature>
<gene>
    <name evidence="2" type="ORF">NP075_00305</name>
</gene>
<evidence type="ECO:0000313" key="3">
    <source>
        <dbReference type="Proteomes" id="UP001317322"/>
    </source>
</evidence>
<name>A0ABY5K440_9CELL</name>
<evidence type="ECO:0000259" key="1">
    <source>
        <dbReference type="PROSITE" id="PS51186"/>
    </source>
</evidence>
<dbReference type="Proteomes" id="UP001317322">
    <property type="component" value="Chromosome"/>
</dbReference>
<dbReference type="EC" id="2.3.1.-" evidence="2"/>
<dbReference type="InterPro" id="IPR000182">
    <property type="entry name" value="GNAT_dom"/>
</dbReference>
<dbReference type="InterPro" id="IPR052523">
    <property type="entry name" value="Trichothecene_AcTrans"/>
</dbReference>